<organism evidence="1 2">
    <name type="scientific">Pseudomonas linyingensis</name>
    <dbReference type="NCBI Taxonomy" id="915471"/>
    <lineage>
        <taxon>Bacteria</taxon>
        <taxon>Pseudomonadati</taxon>
        <taxon>Pseudomonadota</taxon>
        <taxon>Gammaproteobacteria</taxon>
        <taxon>Pseudomonadales</taxon>
        <taxon>Pseudomonadaceae</taxon>
        <taxon>Pseudomonas</taxon>
    </lineage>
</organism>
<protein>
    <submittedName>
        <fullName evidence="1">Muramidase (Phage lambda lysozyme)</fullName>
    </submittedName>
</protein>
<dbReference type="Gene3D" id="1.10.530.10">
    <property type="match status" value="1"/>
</dbReference>
<dbReference type="EMBL" id="FNZE01000011">
    <property type="protein sequence ID" value="SEJ58190.1"/>
    <property type="molecule type" value="Genomic_DNA"/>
</dbReference>
<dbReference type="RefSeq" id="WP_090312046.1">
    <property type="nucleotide sequence ID" value="NZ_FNZE01000011.1"/>
</dbReference>
<keyword evidence="2" id="KW-1185">Reference proteome</keyword>
<dbReference type="GO" id="GO:0044659">
    <property type="term" value="P:viral release from host cell by cytolysis"/>
    <property type="evidence" value="ECO:0007669"/>
    <property type="project" value="InterPro"/>
</dbReference>
<dbReference type="AlphaFoldDB" id="A0A1H7A8I3"/>
<dbReference type="GO" id="GO:0003796">
    <property type="term" value="F:lysozyme activity"/>
    <property type="evidence" value="ECO:0007669"/>
    <property type="project" value="InterPro"/>
</dbReference>
<evidence type="ECO:0000313" key="2">
    <source>
        <dbReference type="Proteomes" id="UP000242930"/>
    </source>
</evidence>
<accession>A0A1H7A8I3</accession>
<dbReference type="SUPFAM" id="SSF53955">
    <property type="entry name" value="Lysozyme-like"/>
    <property type="match status" value="1"/>
</dbReference>
<dbReference type="InterPro" id="IPR023346">
    <property type="entry name" value="Lysozyme-like_dom_sf"/>
</dbReference>
<dbReference type="CDD" id="cd00736">
    <property type="entry name" value="lambda_lys-like"/>
    <property type="match status" value="1"/>
</dbReference>
<reference evidence="2" key="1">
    <citation type="submission" date="2016-10" db="EMBL/GenBank/DDBJ databases">
        <authorList>
            <person name="Varghese N."/>
            <person name="Submissions S."/>
        </authorList>
    </citation>
    <scope>NUCLEOTIDE SEQUENCE [LARGE SCALE GENOMIC DNA]</scope>
    <source>
        <strain evidence="2">LMG 25967</strain>
    </source>
</reference>
<dbReference type="OrthoDB" id="8660079at2"/>
<name>A0A1H7A8I3_9PSED</name>
<dbReference type="Proteomes" id="UP000242930">
    <property type="component" value="Unassembled WGS sequence"/>
</dbReference>
<dbReference type="GO" id="GO:0009253">
    <property type="term" value="P:peptidoglycan catabolic process"/>
    <property type="evidence" value="ECO:0007669"/>
    <property type="project" value="InterPro"/>
</dbReference>
<proteinExistence type="inferred from homology"/>
<sequence>MPRISAAQAGGHNVLAFLDMIAWSEGTDHPRQPSNDDGYDVVVGGGLFRGYNDHPRRLISLPRLGIKSTAAGRYQLLARYWDAYRKQLDLCDFGPINQDRIALQQIRERRALGDIQSGRIDVAIAKCRNIWASLPGAGYGQHEHKLDYLTARFTAAGGVLA</sequence>
<dbReference type="HAMAP" id="MF_04109">
    <property type="entry name" value="ENDOLYSIN_LAMBDA"/>
    <property type="match status" value="1"/>
</dbReference>
<dbReference type="InterPro" id="IPR034691">
    <property type="entry name" value="Endolysin_lambda_type"/>
</dbReference>
<gene>
    <name evidence="1" type="ORF">SAMN05216201_11183</name>
</gene>
<evidence type="ECO:0000313" key="1">
    <source>
        <dbReference type="EMBL" id="SEJ58190.1"/>
    </source>
</evidence>
<dbReference type="STRING" id="915471.SAMN05216201_11183"/>